<dbReference type="Proteomes" id="UP000018958">
    <property type="component" value="Unassembled WGS sequence"/>
</dbReference>
<dbReference type="EMBL" id="ANIX01000336">
    <property type="protein sequence ID" value="ETP25443.1"/>
    <property type="molecule type" value="Genomic_DNA"/>
</dbReference>
<dbReference type="OrthoDB" id="126986at2759"/>
<reference evidence="1 2" key="1">
    <citation type="submission" date="2013-11" db="EMBL/GenBank/DDBJ databases">
        <title>The Genome Sequence of Phytophthora parasitica CJ01A1.</title>
        <authorList>
            <consortium name="The Broad Institute Genomics Platform"/>
            <person name="Russ C."/>
            <person name="Tyler B."/>
            <person name="Panabieres F."/>
            <person name="Shan W."/>
            <person name="Tripathy S."/>
            <person name="Grunwald N."/>
            <person name="Machado M."/>
            <person name="Johnson C.S."/>
            <person name="Walker B."/>
            <person name="Young S.K."/>
            <person name="Zeng Q."/>
            <person name="Gargeya S."/>
            <person name="Fitzgerald M."/>
            <person name="Haas B."/>
            <person name="Abouelleil A."/>
            <person name="Allen A.W."/>
            <person name="Alvarado L."/>
            <person name="Arachchi H.M."/>
            <person name="Berlin A.M."/>
            <person name="Chapman S.B."/>
            <person name="Gainer-Dewar J."/>
            <person name="Goldberg J."/>
            <person name="Griggs A."/>
            <person name="Gujja S."/>
            <person name="Hansen M."/>
            <person name="Howarth C."/>
            <person name="Imamovic A."/>
            <person name="Ireland A."/>
            <person name="Larimer J."/>
            <person name="McCowan C."/>
            <person name="Murphy C."/>
            <person name="Pearson M."/>
            <person name="Poon T.W."/>
            <person name="Priest M."/>
            <person name="Roberts A."/>
            <person name="Saif S."/>
            <person name="Shea T."/>
            <person name="Sisk P."/>
            <person name="Sykes S."/>
            <person name="Wortman J."/>
            <person name="Nusbaum C."/>
            <person name="Birren B."/>
        </authorList>
    </citation>
    <scope>NUCLEOTIDE SEQUENCE [LARGE SCALE GENOMIC DNA]</scope>
    <source>
        <strain evidence="1 2">CJ01A1</strain>
    </source>
</reference>
<comment type="caution">
    <text evidence="1">The sequence shown here is derived from an EMBL/GenBank/DDBJ whole genome shotgun (WGS) entry which is preliminary data.</text>
</comment>
<name>W2XSR7_PHYNI</name>
<protein>
    <submittedName>
        <fullName evidence="1">Uncharacterized protein</fullName>
    </submittedName>
</protein>
<proteinExistence type="predicted"/>
<organism evidence="1 2">
    <name type="scientific">Phytophthora nicotianae CJ01A1</name>
    <dbReference type="NCBI Taxonomy" id="1317063"/>
    <lineage>
        <taxon>Eukaryota</taxon>
        <taxon>Sar</taxon>
        <taxon>Stramenopiles</taxon>
        <taxon>Oomycota</taxon>
        <taxon>Peronosporomycetes</taxon>
        <taxon>Peronosporales</taxon>
        <taxon>Peronosporaceae</taxon>
        <taxon>Phytophthora</taxon>
    </lineage>
</organism>
<evidence type="ECO:0000313" key="1">
    <source>
        <dbReference type="EMBL" id="ETP25443.1"/>
    </source>
</evidence>
<gene>
    <name evidence="1" type="ORF">F441_01672</name>
</gene>
<accession>W2XSR7</accession>
<sequence length="396" mass="44078">MEEIGPSNGLLAPSPSLQLVTIEGSSPHDGSAATNTGLELLAAAAVMLMRSPTPSSPSDLFLLGAGPPLTVSAAPDDTAMDVSMDALLEALEDTDTAPLLELLDVAWDILMRLHLPLNHVLLLLLRPLLRRLLLMLGHYRLFRRSLRCAADPDEEKSDSDPYDVDELLAAAEYVLERPKLPEPPERHPSARWWNHFNPDASVNTRRNYPLKKLLDRWGTPPHVAYLVEWDVTPCQISWARESSNFNAYNRQYFRGAGASETGLCFPESVRVACFDLGHPDLVYGCHWTNFCTEYAKDLSNGVVRAVIAAFFEFLRRQQVCLDYDVLLPNQLDVTITDGKILGRFAQSLQSGHYLVHAAHDLVEHGFTLVVNAHEPGKLLKKLEVLDGYGFDYNPLC</sequence>
<dbReference type="AlphaFoldDB" id="W2XSR7"/>
<evidence type="ECO:0000313" key="2">
    <source>
        <dbReference type="Proteomes" id="UP000018958"/>
    </source>
</evidence>